<accession>A0AAV1J0N9</accession>
<feature type="transmembrane region" description="Helical" evidence="1">
    <location>
        <begin position="60"/>
        <end position="82"/>
    </location>
</feature>
<keyword evidence="1" id="KW-0812">Transmembrane</keyword>
<comment type="caution">
    <text evidence="2">The sequence shown here is derived from an EMBL/GenBank/DDBJ whole genome shotgun (WGS) entry which is preliminary data.</text>
</comment>
<name>A0AAV1J0N9_9NEOP</name>
<proteinExistence type="predicted"/>
<feature type="transmembrane region" description="Helical" evidence="1">
    <location>
        <begin position="20"/>
        <end position="40"/>
    </location>
</feature>
<organism evidence="2 3">
    <name type="scientific">Leptosia nina</name>
    <dbReference type="NCBI Taxonomy" id="320188"/>
    <lineage>
        <taxon>Eukaryota</taxon>
        <taxon>Metazoa</taxon>
        <taxon>Ecdysozoa</taxon>
        <taxon>Arthropoda</taxon>
        <taxon>Hexapoda</taxon>
        <taxon>Insecta</taxon>
        <taxon>Pterygota</taxon>
        <taxon>Neoptera</taxon>
        <taxon>Endopterygota</taxon>
        <taxon>Lepidoptera</taxon>
        <taxon>Glossata</taxon>
        <taxon>Ditrysia</taxon>
        <taxon>Papilionoidea</taxon>
        <taxon>Pieridae</taxon>
        <taxon>Pierinae</taxon>
        <taxon>Leptosia</taxon>
    </lineage>
</organism>
<dbReference type="PROSITE" id="PS51257">
    <property type="entry name" value="PROKAR_LIPOPROTEIN"/>
    <property type="match status" value="1"/>
</dbReference>
<gene>
    <name evidence="2" type="ORF">LNINA_LOCUS2814</name>
</gene>
<dbReference type="AlphaFoldDB" id="A0AAV1J0N9"/>
<dbReference type="EMBL" id="CAVLEF010000004">
    <property type="protein sequence ID" value="CAK1542969.1"/>
    <property type="molecule type" value="Genomic_DNA"/>
</dbReference>
<evidence type="ECO:0000313" key="3">
    <source>
        <dbReference type="Proteomes" id="UP001497472"/>
    </source>
</evidence>
<keyword evidence="1" id="KW-1133">Transmembrane helix</keyword>
<sequence>MLKLLAPKKFLCRYPLSLGATFGGITLICVTASCGLALFIEVMTIKDCDVCSPYVWRNAYSFSVTGIIYSIFMLCVHSWYIWGIREEKSLVVLSWVVVTAMWLGQTFVLLIVLICMYSSRVKFVSWLLSFIFGIIAMIILLYIVLVGCGFWLELKGREKVTTINIQT</sequence>
<evidence type="ECO:0000313" key="2">
    <source>
        <dbReference type="EMBL" id="CAK1542969.1"/>
    </source>
</evidence>
<feature type="transmembrane region" description="Helical" evidence="1">
    <location>
        <begin position="89"/>
        <end position="114"/>
    </location>
</feature>
<evidence type="ECO:0000256" key="1">
    <source>
        <dbReference type="SAM" id="Phobius"/>
    </source>
</evidence>
<keyword evidence="1" id="KW-0472">Membrane</keyword>
<reference evidence="2 3" key="1">
    <citation type="submission" date="2023-11" db="EMBL/GenBank/DDBJ databases">
        <authorList>
            <person name="Okamura Y."/>
        </authorList>
    </citation>
    <scope>NUCLEOTIDE SEQUENCE [LARGE SCALE GENOMIC DNA]</scope>
</reference>
<dbReference type="Proteomes" id="UP001497472">
    <property type="component" value="Unassembled WGS sequence"/>
</dbReference>
<protein>
    <submittedName>
        <fullName evidence="2">Uncharacterized protein</fullName>
    </submittedName>
</protein>
<feature type="transmembrane region" description="Helical" evidence="1">
    <location>
        <begin position="126"/>
        <end position="152"/>
    </location>
</feature>
<keyword evidence="3" id="KW-1185">Reference proteome</keyword>